<sequence length="146" mass="16763">MNDRTKIATDFMLKFIEMNQLIFDPNEPEEEEDHDEELVNRAVKLADMLLARLEQDVTNKNCNCLSKILENKDNSSKHPLDILLAKKNLDRRALARISGVSYDSLTSYVIGRRHITLKNTMKLCYALDCSPKELAEAFGYTQNDNP</sequence>
<accession>E0UAG1</accession>
<dbReference type="CDD" id="cd00093">
    <property type="entry name" value="HTH_XRE"/>
    <property type="match status" value="1"/>
</dbReference>
<gene>
    <name evidence="2" type="ordered locus">Cyan7822_0666</name>
</gene>
<feature type="domain" description="HTH cro/C1-type" evidence="1">
    <location>
        <begin position="80"/>
        <end position="134"/>
    </location>
</feature>
<dbReference type="RefSeq" id="WP_013320812.1">
    <property type="nucleotide sequence ID" value="NC_014501.1"/>
</dbReference>
<dbReference type="KEGG" id="cyj:Cyan7822_0666"/>
<name>E0UAG1_GLOV7</name>
<evidence type="ECO:0000259" key="1">
    <source>
        <dbReference type="PROSITE" id="PS50943"/>
    </source>
</evidence>
<dbReference type="InterPro" id="IPR001387">
    <property type="entry name" value="Cro/C1-type_HTH"/>
</dbReference>
<dbReference type="InterPro" id="IPR010982">
    <property type="entry name" value="Lambda_DNA-bd_dom_sf"/>
</dbReference>
<dbReference type="PROSITE" id="PS50943">
    <property type="entry name" value="HTH_CROC1"/>
    <property type="match status" value="1"/>
</dbReference>
<evidence type="ECO:0000313" key="3">
    <source>
        <dbReference type="Proteomes" id="UP000008206"/>
    </source>
</evidence>
<proteinExistence type="predicted"/>
<keyword evidence="3" id="KW-1185">Reference proteome</keyword>
<dbReference type="EMBL" id="CP002198">
    <property type="protein sequence ID" value="ADN12702.1"/>
    <property type="molecule type" value="Genomic_DNA"/>
</dbReference>
<evidence type="ECO:0000313" key="2">
    <source>
        <dbReference type="EMBL" id="ADN12702.1"/>
    </source>
</evidence>
<dbReference type="GO" id="GO:0003677">
    <property type="term" value="F:DNA binding"/>
    <property type="evidence" value="ECO:0007669"/>
    <property type="project" value="InterPro"/>
</dbReference>
<dbReference type="eggNOG" id="COG3655">
    <property type="taxonomic scope" value="Bacteria"/>
</dbReference>
<dbReference type="SUPFAM" id="SSF47413">
    <property type="entry name" value="lambda repressor-like DNA-binding domains"/>
    <property type="match status" value="1"/>
</dbReference>
<protein>
    <submittedName>
        <fullName evidence="2">Transcriptional regulator, XRE family</fullName>
    </submittedName>
</protein>
<reference evidence="3" key="1">
    <citation type="journal article" date="2011" name="MBio">
        <title>Novel metabolic attributes of the genus Cyanothece, comprising a group of unicellular nitrogen-fixing Cyanobacteria.</title>
        <authorList>
            <person name="Bandyopadhyay A."/>
            <person name="Elvitigala T."/>
            <person name="Welsh E."/>
            <person name="Stockel J."/>
            <person name="Liberton M."/>
            <person name="Min H."/>
            <person name="Sherman L.A."/>
            <person name="Pakrasi H.B."/>
        </authorList>
    </citation>
    <scope>NUCLEOTIDE SEQUENCE [LARGE SCALE GENOMIC DNA]</scope>
    <source>
        <strain evidence="3">PCC 7822</strain>
    </source>
</reference>
<organism evidence="2 3">
    <name type="scientific">Gloeothece verrucosa (strain PCC 7822)</name>
    <name type="common">Cyanothece sp. (strain PCC 7822)</name>
    <dbReference type="NCBI Taxonomy" id="497965"/>
    <lineage>
        <taxon>Bacteria</taxon>
        <taxon>Bacillati</taxon>
        <taxon>Cyanobacteriota</taxon>
        <taxon>Cyanophyceae</taxon>
        <taxon>Oscillatoriophycideae</taxon>
        <taxon>Chroococcales</taxon>
        <taxon>Aphanothecaceae</taxon>
        <taxon>Gloeothece</taxon>
        <taxon>Gloeothece verrucosa</taxon>
    </lineage>
</organism>
<dbReference type="HOGENOM" id="CLU_1774302_0_0_3"/>
<dbReference type="Gene3D" id="1.10.260.40">
    <property type="entry name" value="lambda repressor-like DNA-binding domains"/>
    <property type="match status" value="1"/>
</dbReference>
<dbReference type="STRING" id="497965.Cyan7822_0666"/>
<dbReference type="Pfam" id="PF13443">
    <property type="entry name" value="HTH_26"/>
    <property type="match status" value="1"/>
</dbReference>
<dbReference type="AlphaFoldDB" id="E0UAG1"/>
<dbReference type="Proteomes" id="UP000008206">
    <property type="component" value="Chromosome"/>
</dbReference>
<dbReference type="SMART" id="SM00530">
    <property type="entry name" value="HTH_XRE"/>
    <property type="match status" value="1"/>
</dbReference>